<dbReference type="RefSeq" id="XP_020046980.1">
    <property type="nucleotide sequence ID" value="XM_020194564.1"/>
</dbReference>
<reference evidence="2" key="1">
    <citation type="submission" date="2016-05" db="EMBL/GenBank/DDBJ databases">
        <title>Comparative genomics of biotechnologically important yeasts.</title>
        <authorList>
            <consortium name="DOE Joint Genome Institute"/>
            <person name="Riley R."/>
            <person name="Haridas S."/>
            <person name="Wolfe K.H."/>
            <person name="Lopes M.R."/>
            <person name="Hittinger C.T."/>
            <person name="Goker M."/>
            <person name="Salamov A."/>
            <person name="Wisecaver J."/>
            <person name="Long T.M."/>
            <person name="Aerts A.L."/>
            <person name="Barry K."/>
            <person name="Choi C."/>
            <person name="Clum A."/>
            <person name="Coughlan A.Y."/>
            <person name="Deshpande S."/>
            <person name="Douglass A.P."/>
            <person name="Hanson S.J."/>
            <person name="Klenk H.-P."/>
            <person name="Labutti K."/>
            <person name="Lapidus A."/>
            <person name="Lindquist E."/>
            <person name="Lipzen A."/>
            <person name="Meier-Kolthoff J.P."/>
            <person name="Ohm R.A."/>
            <person name="Otillar R.P."/>
            <person name="Pangilinan J."/>
            <person name="Peng Y."/>
            <person name="Rokas A."/>
            <person name="Rosa C.A."/>
            <person name="Scheuner C."/>
            <person name="Sibirny A.A."/>
            <person name="Slot J.C."/>
            <person name="Stielow J.B."/>
            <person name="Sun H."/>
            <person name="Kurtzman C.P."/>
            <person name="Blackwell M."/>
            <person name="Grigoriev I.V."/>
            <person name="Jeffries T.W."/>
        </authorList>
    </citation>
    <scope>NUCLEOTIDE SEQUENCE [LARGE SCALE GENOMIC DNA]</scope>
    <source>
        <strain evidence="2">DSM 1968</strain>
    </source>
</reference>
<dbReference type="GeneID" id="30968200"/>
<gene>
    <name evidence="1" type="ORF">ASCRUDRAFT_81070</name>
</gene>
<protein>
    <submittedName>
        <fullName evidence="1">Uncharacterized protein</fullName>
    </submittedName>
</protein>
<dbReference type="InParanoid" id="A0A1D2VGQ6"/>
<dbReference type="AlphaFoldDB" id="A0A1D2VGQ6"/>
<dbReference type="EMBL" id="KV454481">
    <property type="protein sequence ID" value="ODV60673.1"/>
    <property type="molecule type" value="Genomic_DNA"/>
</dbReference>
<evidence type="ECO:0000313" key="2">
    <source>
        <dbReference type="Proteomes" id="UP000095038"/>
    </source>
</evidence>
<proteinExistence type="predicted"/>
<sequence>MGRIRFYRLELNQEYGYVFLSQSGGKQENRDTRPGMVYKQSLSRVIIKPFYLNK</sequence>
<organism evidence="1 2">
    <name type="scientific">Ascoidea rubescens DSM 1968</name>
    <dbReference type="NCBI Taxonomy" id="1344418"/>
    <lineage>
        <taxon>Eukaryota</taxon>
        <taxon>Fungi</taxon>
        <taxon>Dikarya</taxon>
        <taxon>Ascomycota</taxon>
        <taxon>Saccharomycotina</taxon>
        <taxon>Saccharomycetes</taxon>
        <taxon>Ascoideaceae</taxon>
        <taxon>Ascoidea</taxon>
    </lineage>
</organism>
<evidence type="ECO:0000313" key="1">
    <source>
        <dbReference type="EMBL" id="ODV60673.1"/>
    </source>
</evidence>
<dbReference type="Proteomes" id="UP000095038">
    <property type="component" value="Unassembled WGS sequence"/>
</dbReference>
<name>A0A1D2VGQ6_9ASCO</name>
<keyword evidence="2" id="KW-1185">Reference proteome</keyword>
<accession>A0A1D2VGQ6</accession>